<feature type="region of interest" description="Disordered" evidence="1">
    <location>
        <begin position="1"/>
        <end position="34"/>
    </location>
</feature>
<keyword evidence="3" id="KW-1185">Reference proteome</keyword>
<feature type="compositionally biased region" description="Basic residues" evidence="1">
    <location>
        <begin position="1"/>
        <end position="12"/>
    </location>
</feature>
<accession>A0A9W5EZR5</accession>
<organism evidence="2 3">
    <name type="scientific">Agrobacterium genomosp. 2 str. CFBP 5494</name>
    <dbReference type="NCBI Taxonomy" id="1183436"/>
    <lineage>
        <taxon>Bacteria</taxon>
        <taxon>Pseudomonadati</taxon>
        <taxon>Pseudomonadota</taxon>
        <taxon>Alphaproteobacteria</taxon>
        <taxon>Hyphomicrobiales</taxon>
        <taxon>Rhizobiaceae</taxon>
        <taxon>Rhizobium/Agrobacterium group</taxon>
        <taxon>Agrobacterium</taxon>
        <taxon>Agrobacterium tumefaciens complex</taxon>
    </lineage>
</organism>
<reference evidence="2 3" key="1">
    <citation type="submission" date="2016-01" db="EMBL/GenBank/DDBJ databases">
        <authorList>
            <person name="Regsiter A."/>
            <person name="william w."/>
        </authorList>
    </citation>
    <scope>NUCLEOTIDE SEQUENCE [LARGE SCALE GENOMIC DNA]</scope>
    <source>
        <strain evidence="2 3">CFBP 5494</strain>
    </source>
</reference>
<evidence type="ECO:0000313" key="3">
    <source>
        <dbReference type="Proteomes" id="UP000191933"/>
    </source>
</evidence>
<protein>
    <submittedName>
        <fullName evidence="2">Uncharacterized protein</fullName>
    </submittedName>
</protein>
<gene>
    <name evidence="2" type="ORF">AGR2A_Cc160190</name>
</gene>
<evidence type="ECO:0000256" key="1">
    <source>
        <dbReference type="SAM" id="MobiDB-lite"/>
    </source>
</evidence>
<dbReference type="EMBL" id="FBVY01000008">
    <property type="protein sequence ID" value="CUW89646.1"/>
    <property type="molecule type" value="Genomic_DNA"/>
</dbReference>
<dbReference type="AlphaFoldDB" id="A0A9W5EZR5"/>
<dbReference type="Proteomes" id="UP000191933">
    <property type="component" value="Unassembled WGS sequence"/>
</dbReference>
<evidence type="ECO:0000313" key="2">
    <source>
        <dbReference type="EMBL" id="CUW89646.1"/>
    </source>
</evidence>
<name>A0A9W5EZR5_9HYPH</name>
<proteinExistence type="predicted"/>
<sequence length="73" mass="8534">MANHHHARRHPRACPEDPTTSRIKHTSQKLGTRRSMTEVKSYAFLTSWPERSGHFFVHPHNSRFPPFTRSARA</sequence>
<comment type="caution">
    <text evidence="2">The sequence shown here is derived from an EMBL/GenBank/DDBJ whole genome shotgun (WGS) entry which is preliminary data.</text>
</comment>